<evidence type="ECO:0000256" key="17">
    <source>
        <dbReference type="ARBA" id="ARBA00032406"/>
    </source>
</evidence>
<dbReference type="InterPro" id="IPR011053">
    <property type="entry name" value="Single_hybrid_motif"/>
</dbReference>
<keyword evidence="19" id="KW-0472">Membrane</keyword>
<evidence type="ECO:0000313" key="21">
    <source>
        <dbReference type="Ensembl" id="ENSHHUP00000013038.1"/>
    </source>
</evidence>
<dbReference type="InterPro" id="IPR000089">
    <property type="entry name" value="Biotin_lipoyl"/>
</dbReference>
<evidence type="ECO:0000256" key="14">
    <source>
        <dbReference type="ARBA" id="ARBA00023315"/>
    </source>
</evidence>
<keyword evidence="13" id="KW-0539">Nucleus</keyword>
<dbReference type="GO" id="GO:0005759">
    <property type="term" value="C:mitochondrial matrix"/>
    <property type="evidence" value="ECO:0007669"/>
    <property type="project" value="UniProtKB-SubCell"/>
</dbReference>
<dbReference type="FunFam" id="2.40.50.100:FF:000033">
    <property type="entry name" value="Dihydrolipoyllysine-residue succinyltransferase component of 2-oxoglutarate dehydrogenase complex, mitochondrial"/>
    <property type="match status" value="1"/>
</dbReference>
<evidence type="ECO:0000256" key="8">
    <source>
        <dbReference type="ARBA" id="ARBA00022532"/>
    </source>
</evidence>
<evidence type="ECO:0000256" key="2">
    <source>
        <dbReference type="ARBA" id="ARBA00004123"/>
    </source>
</evidence>
<dbReference type="NCBIfam" id="TIGR01347">
    <property type="entry name" value="sucB"/>
    <property type="match status" value="1"/>
</dbReference>
<dbReference type="Gene3D" id="3.30.559.10">
    <property type="entry name" value="Chloramphenicol acetyltransferase-like domain"/>
    <property type="match status" value="1"/>
</dbReference>
<dbReference type="Proteomes" id="UP000314982">
    <property type="component" value="Unassembled WGS sequence"/>
</dbReference>
<evidence type="ECO:0000313" key="22">
    <source>
        <dbReference type="Proteomes" id="UP000314982"/>
    </source>
</evidence>
<dbReference type="Ensembl" id="ENSHHUT00000013459.1">
    <property type="protein sequence ID" value="ENSHHUP00000013038.1"/>
    <property type="gene ID" value="ENSHHUG00000007935.1"/>
</dbReference>
<evidence type="ECO:0000256" key="7">
    <source>
        <dbReference type="ARBA" id="ARBA00020294"/>
    </source>
</evidence>
<accession>A0A4W5K6W1</accession>
<comment type="pathway">
    <text evidence="4">Amino-acid degradation; L-lysine degradation via saccharopine pathway; glutaryl-CoA from L-lysine: step 6/6.</text>
</comment>
<dbReference type="GO" id="GO:0045252">
    <property type="term" value="C:oxoglutarate dehydrogenase complex"/>
    <property type="evidence" value="ECO:0007669"/>
    <property type="project" value="InterPro"/>
</dbReference>
<dbReference type="Gene3D" id="2.40.50.100">
    <property type="match status" value="1"/>
</dbReference>
<evidence type="ECO:0000256" key="6">
    <source>
        <dbReference type="ARBA" id="ARBA00012945"/>
    </source>
</evidence>
<name>A0A4W5K6W1_9TELE</name>
<evidence type="ECO:0000256" key="9">
    <source>
        <dbReference type="ARBA" id="ARBA00022679"/>
    </source>
</evidence>
<dbReference type="InterPro" id="IPR006255">
    <property type="entry name" value="SucB"/>
</dbReference>
<feature type="domain" description="Lipoyl-binding" evidence="20">
    <location>
        <begin position="72"/>
        <end position="146"/>
    </location>
</feature>
<evidence type="ECO:0000259" key="20">
    <source>
        <dbReference type="PROSITE" id="PS50968"/>
    </source>
</evidence>
<keyword evidence="11" id="KW-0809">Transit peptide</keyword>
<organism evidence="21 22">
    <name type="scientific">Hucho hucho</name>
    <name type="common">huchen</name>
    <dbReference type="NCBI Taxonomy" id="62062"/>
    <lineage>
        <taxon>Eukaryota</taxon>
        <taxon>Metazoa</taxon>
        <taxon>Chordata</taxon>
        <taxon>Craniata</taxon>
        <taxon>Vertebrata</taxon>
        <taxon>Euteleostomi</taxon>
        <taxon>Actinopterygii</taxon>
        <taxon>Neopterygii</taxon>
        <taxon>Teleostei</taxon>
        <taxon>Protacanthopterygii</taxon>
        <taxon>Salmoniformes</taxon>
        <taxon>Salmonidae</taxon>
        <taxon>Salmoninae</taxon>
        <taxon>Hucho</taxon>
    </lineage>
</organism>
<keyword evidence="19" id="KW-0812">Transmembrane</keyword>
<dbReference type="InterPro" id="IPR050537">
    <property type="entry name" value="2-oxoacid_dehydrogenase"/>
</dbReference>
<comment type="similarity">
    <text evidence="5">Belongs to the 2-oxoacid dehydrogenase family.</text>
</comment>
<dbReference type="CDD" id="cd06849">
    <property type="entry name" value="lipoyl_domain"/>
    <property type="match status" value="1"/>
</dbReference>
<dbReference type="FunFam" id="3.30.559.10:FF:000006">
    <property type="entry name" value="Dihydrolipoyllysine-residue succinyltransferase component of 2-oxoglutarate dehydrogenase complex, mitochondrial"/>
    <property type="match status" value="1"/>
</dbReference>
<dbReference type="GO" id="GO:0006099">
    <property type="term" value="P:tricarboxylic acid cycle"/>
    <property type="evidence" value="ECO:0007669"/>
    <property type="project" value="UniProtKB-KW"/>
</dbReference>
<dbReference type="UniPathway" id="UPA00868">
    <property type="reaction ID" value="UER00840"/>
</dbReference>
<comment type="function">
    <text evidence="18">Dihydrolipoamide succinyltransferase (E2) component of the 2-oxoglutarate dehydrogenase complex. The 2-oxoglutarate dehydrogenase complex catalyzes the overall conversion of 2-oxoglutarate to succinyl-CoA and CO(2). The 2-oxoglutarate dehydrogenase complex is mainly active in the mitochondrion. A fraction of the 2-oxoglutarate dehydrogenase complex also localizes in the nucleus and is required for lysine succinylation of histones: associates with KAT2A on chromatin and provides succinyl-CoA to histone succinyltransferase KAT2A.</text>
</comment>
<dbReference type="InterPro" id="IPR001078">
    <property type="entry name" value="2-oxoacid_DH_actylTfrase"/>
</dbReference>
<evidence type="ECO:0000256" key="15">
    <source>
        <dbReference type="ARBA" id="ARBA00030325"/>
    </source>
</evidence>
<keyword evidence="22" id="KW-1185">Reference proteome</keyword>
<dbReference type="Pfam" id="PF00198">
    <property type="entry name" value="2-oxoacid_dh"/>
    <property type="match status" value="1"/>
</dbReference>
<dbReference type="InterPro" id="IPR003016">
    <property type="entry name" value="2-oxoA_DH_lipoyl-BS"/>
</dbReference>
<dbReference type="SUPFAM" id="SSF51230">
    <property type="entry name" value="Single hybrid motif"/>
    <property type="match status" value="1"/>
</dbReference>
<reference evidence="22" key="1">
    <citation type="submission" date="2018-06" db="EMBL/GenBank/DDBJ databases">
        <title>Genome assembly of Danube salmon.</title>
        <authorList>
            <person name="Macqueen D.J."/>
            <person name="Gundappa M.K."/>
        </authorList>
    </citation>
    <scope>NUCLEOTIDE SEQUENCE [LARGE SCALE GENOMIC DNA]</scope>
</reference>
<dbReference type="PANTHER" id="PTHR43416">
    <property type="entry name" value="DIHYDROLIPOYLLYSINE-RESIDUE SUCCINYLTRANSFERASE COMPONENT OF 2-OXOGLUTARATE DEHYDROGENASE COMPLEX, MITOCHONDRIAL-RELATED"/>
    <property type="match status" value="1"/>
</dbReference>
<sequence length="436" mass="47413">GVLQRCVSIINAPLTSVLSLEHGFTCVLASYCAVGLSILTLFFFFICRKCEARSSVFQIRYFKTSSACRNEVLTVKTPAFAESVTEGDVRWEKAVGDSVKEDEVVCEIETDKTSVQVPSPAAGVIEELLVPDGEKVEGGQALFKLRKGAVAAQAAETPASAVVAAPPPPTASTPPSFAPSAVGPIPTTMPPVPPVKYFEKFDVSFPQVKMNRMRLRIAQRLKEAQNTCAMLTTFNEVDMSNISEMRKAYKDAFLKKHNIKLGFMSAFVKASAYALMDQPSVNGVIDDTTKEVVYRDYVDISVAVATPKGLVVPVIRGVEGMNFADIEKTINELGEKARKNELAVEDMDGGTFTISNGGVFGSMFGTPIINPPQSAILGMHGIFDRPVAIGGKVEIRPMMYVALTYDHRLIDGREAVTFLRKIKAVVEDPRVLLLDM</sequence>
<dbReference type="Pfam" id="PF00364">
    <property type="entry name" value="Biotin_lipoyl"/>
    <property type="match status" value="1"/>
</dbReference>
<dbReference type="GO" id="GO:0004149">
    <property type="term" value="F:dihydrolipoyllysine-residue succinyltransferase activity"/>
    <property type="evidence" value="ECO:0007669"/>
    <property type="project" value="UniProtKB-EC"/>
</dbReference>
<evidence type="ECO:0000256" key="11">
    <source>
        <dbReference type="ARBA" id="ARBA00022946"/>
    </source>
</evidence>
<keyword evidence="10" id="KW-0450">Lipoyl</keyword>
<keyword evidence="8" id="KW-0816">Tricarboxylic acid cycle</keyword>
<evidence type="ECO:0000256" key="19">
    <source>
        <dbReference type="SAM" id="Phobius"/>
    </source>
</evidence>
<feature type="transmembrane region" description="Helical" evidence="19">
    <location>
        <begin position="28"/>
        <end position="47"/>
    </location>
</feature>
<reference evidence="21" key="3">
    <citation type="submission" date="2025-09" db="UniProtKB">
        <authorList>
            <consortium name="Ensembl"/>
        </authorList>
    </citation>
    <scope>IDENTIFICATION</scope>
</reference>
<dbReference type="PROSITE" id="PS00189">
    <property type="entry name" value="LIPOYL"/>
    <property type="match status" value="1"/>
</dbReference>
<evidence type="ECO:0000256" key="3">
    <source>
        <dbReference type="ARBA" id="ARBA00004305"/>
    </source>
</evidence>
<keyword evidence="14" id="KW-0012">Acyltransferase</keyword>
<reference evidence="21" key="2">
    <citation type="submission" date="2025-08" db="UniProtKB">
        <authorList>
            <consortium name="Ensembl"/>
        </authorList>
    </citation>
    <scope>IDENTIFICATION</scope>
</reference>
<keyword evidence="19" id="KW-1133">Transmembrane helix</keyword>
<dbReference type="GO" id="GO:0033512">
    <property type="term" value="P:L-lysine catabolic process to acetyl-CoA via saccharopine"/>
    <property type="evidence" value="ECO:0007669"/>
    <property type="project" value="UniProtKB-UniPathway"/>
</dbReference>
<dbReference type="GeneTree" id="ENSGT00930000151014"/>
<dbReference type="PROSITE" id="PS50968">
    <property type="entry name" value="BIOTINYL_LIPOYL"/>
    <property type="match status" value="1"/>
</dbReference>
<dbReference type="EC" id="2.3.1.61" evidence="6"/>
<dbReference type="GO" id="GO:0005634">
    <property type="term" value="C:nucleus"/>
    <property type="evidence" value="ECO:0007669"/>
    <property type="project" value="UniProtKB-SubCell"/>
</dbReference>
<evidence type="ECO:0000256" key="13">
    <source>
        <dbReference type="ARBA" id="ARBA00023242"/>
    </source>
</evidence>
<evidence type="ECO:0000256" key="1">
    <source>
        <dbReference type="ARBA" id="ARBA00001938"/>
    </source>
</evidence>
<dbReference type="PANTHER" id="PTHR43416:SF5">
    <property type="entry name" value="DIHYDROLIPOYLLYSINE-RESIDUE SUCCINYLTRANSFERASE COMPONENT OF 2-OXOGLUTARATE DEHYDROGENASE COMPLEX, MITOCHONDRIAL"/>
    <property type="match status" value="1"/>
</dbReference>
<protein>
    <recommendedName>
        <fullName evidence="7">Dihydrolipoyllysine-residue succinyltransferase component of 2-oxoglutarate dehydrogenase complex, mitochondrial</fullName>
        <ecNumber evidence="6">2.3.1.61</ecNumber>
    </recommendedName>
    <alternativeName>
        <fullName evidence="17">2-oxoglutarate dehydrogenase complex component E2</fullName>
    </alternativeName>
    <alternativeName>
        <fullName evidence="15">Dihydrolipoamide succinyltransferase component of 2-oxoglutarate dehydrogenase complex</fullName>
    </alternativeName>
    <alternativeName>
        <fullName evidence="16">E2K</fullName>
    </alternativeName>
</protein>
<evidence type="ECO:0000256" key="10">
    <source>
        <dbReference type="ARBA" id="ARBA00022823"/>
    </source>
</evidence>
<dbReference type="SUPFAM" id="SSF52777">
    <property type="entry name" value="CoA-dependent acyltransferases"/>
    <property type="match status" value="1"/>
</dbReference>
<keyword evidence="12" id="KW-0496">Mitochondrion</keyword>
<dbReference type="AlphaFoldDB" id="A0A4W5K6W1"/>
<evidence type="ECO:0000256" key="4">
    <source>
        <dbReference type="ARBA" id="ARBA00005145"/>
    </source>
</evidence>
<comment type="subcellular location">
    <subcellularLocation>
        <location evidence="3">Mitochondrion matrix</location>
    </subcellularLocation>
    <subcellularLocation>
        <location evidence="2">Nucleus</location>
    </subcellularLocation>
</comment>
<evidence type="ECO:0000256" key="16">
    <source>
        <dbReference type="ARBA" id="ARBA00031331"/>
    </source>
</evidence>
<keyword evidence="9" id="KW-0808">Transferase</keyword>
<dbReference type="InterPro" id="IPR023213">
    <property type="entry name" value="CAT-like_dom_sf"/>
</dbReference>
<evidence type="ECO:0000256" key="5">
    <source>
        <dbReference type="ARBA" id="ARBA00007317"/>
    </source>
</evidence>
<evidence type="ECO:0000256" key="18">
    <source>
        <dbReference type="ARBA" id="ARBA00046046"/>
    </source>
</evidence>
<proteinExistence type="inferred from homology"/>
<evidence type="ECO:0000256" key="12">
    <source>
        <dbReference type="ARBA" id="ARBA00023128"/>
    </source>
</evidence>
<comment type="cofactor">
    <cofactor evidence="1">
        <name>(R)-lipoate</name>
        <dbReference type="ChEBI" id="CHEBI:83088"/>
    </cofactor>
</comment>